<name>A0A2U1LE89_ARTAN</name>
<keyword evidence="2" id="KW-1185">Reference proteome</keyword>
<organism evidence="1 2">
    <name type="scientific">Artemisia annua</name>
    <name type="common">Sweet wormwood</name>
    <dbReference type="NCBI Taxonomy" id="35608"/>
    <lineage>
        <taxon>Eukaryota</taxon>
        <taxon>Viridiplantae</taxon>
        <taxon>Streptophyta</taxon>
        <taxon>Embryophyta</taxon>
        <taxon>Tracheophyta</taxon>
        <taxon>Spermatophyta</taxon>
        <taxon>Magnoliopsida</taxon>
        <taxon>eudicotyledons</taxon>
        <taxon>Gunneridae</taxon>
        <taxon>Pentapetalae</taxon>
        <taxon>asterids</taxon>
        <taxon>campanulids</taxon>
        <taxon>Asterales</taxon>
        <taxon>Asteraceae</taxon>
        <taxon>Asteroideae</taxon>
        <taxon>Anthemideae</taxon>
        <taxon>Artemisiinae</taxon>
        <taxon>Artemisia</taxon>
    </lineage>
</organism>
<dbReference type="GO" id="GO:0016301">
    <property type="term" value="F:kinase activity"/>
    <property type="evidence" value="ECO:0007669"/>
    <property type="project" value="UniProtKB-KW"/>
</dbReference>
<gene>
    <name evidence="1" type="ORF">CTI12_AA500500</name>
</gene>
<reference evidence="1 2" key="1">
    <citation type="journal article" date="2018" name="Mol. Plant">
        <title>The genome of Artemisia annua provides insight into the evolution of Asteraceae family and artemisinin biosynthesis.</title>
        <authorList>
            <person name="Shen Q."/>
            <person name="Zhang L."/>
            <person name="Liao Z."/>
            <person name="Wang S."/>
            <person name="Yan T."/>
            <person name="Shi P."/>
            <person name="Liu M."/>
            <person name="Fu X."/>
            <person name="Pan Q."/>
            <person name="Wang Y."/>
            <person name="Lv Z."/>
            <person name="Lu X."/>
            <person name="Zhang F."/>
            <person name="Jiang W."/>
            <person name="Ma Y."/>
            <person name="Chen M."/>
            <person name="Hao X."/>
            <person name="Li L."/>
            <person name="Tang Y."/>
            <person name="Lv G."/>
            <person name="Zhou Y."/>
            <person name="Sun X."/>
            <person name="Brodelius P.E."/>
            <person name="Rose J.K.C."/>
            <person name="Tang K."/>
        </authorList>
    </citation>
    <scope>NUCLEOTIDE SEQUENCE [LARGE SCALE GENOMIC DNA]</scope>
    <source>
        <strain evidence="2">cv. Huhao1</strain>
        <tissue evidence="1">Leaf</tissue>
    </source>
</reference>
<dbReference type="AlphaFoldDB" id="A0A2U1LE89"/>
<comment type="caution">
    <text evidence="1">The sequence shown here is derived from an EMBL/GenBank/DDBJ whole genome shotgun (WGS) entry which is preliminary data.</text>
</comment>
<proteinExistence type="predicted"/>
<sequence length="65" mass="7614">MVGVNGFPELLQFVLEHVEDKNVETLLEGLLEAHEELSHYCPNQMIDSRIWLFGHFPRFNCKDNL</sequence>
<evidence type="ECO:0000313" key="1">
    <source>
        <dbReference type="EMBL" id="PWA47308.1"/>
    </source>
</evidence>
<accession>A0A2U1LE89</accession>
<protein>
    <submittedName>
        <fullName evidence="1">Alpha-glucan water dikinase protein</fullName>
    </submittedName>
</protein>
<dbReference type="EMBL" id="PKPP01009870">
    <property type="protein sequence ID" value="PWA47308.1"/>
    <property type="molecule type" value="Genomic_DNA"/>
</dbReference>
<keyword evidence="1" id="KW-0808">Transferase</keyword>
<dbReference type="Proteomes" id="UP000245207">
    <property type="component" value="Unassembled WGS sequence"/>
</dbReference>
<dbReference type="STRING" id="35608.A0A2U1LE89"/>
<keyword evidence="1" id="KW-0418">Kinase</keyword>
<evidence type="ECO:0000313" key="2">
    <source>
        <dbReference type="Proteomes" id="UP000245207"/>
    </source>
</evidence>